<feature type="compositionally biased region" description="Polar residues" evidence="10">
    <location>
        <begin position="94"/>
        <end position="109"/>
    </location>
</feature>
<evidence type="ECO:0000256" key="4">
    <source>
        <dbReference type="ARBA" id="ARBA00007540"/>
    </source>
</evidence>
<dbReference type="EMBL" id="KZ293645">
    <property type="protein sequence ID" value="PBL02235.1"/>
    <property type="molecule type" value="Genomic_DNA"/>
</dbReference>
<evidence type="ECO:0000256" key="2">
    <source>
        <dbReference type="ARBA" id="ARBA00004123"/>
    </source>
</evidence>
<keyword evidence="9" id="KW-0539">Nucleus</keyword>
<dbReference type="InParanoid" id="A0A2H3E7W1"/>
<dbReference type="AlphaFoldDB" id="A0A2H3E7W1"/>
<sequence>MTTMSSSIKARKISFKLPPTTITDKLHSQQVRRSKALEEQKRRRAERIDASRQLDSFADLSLGLDDEDEDEDVQTEVVREGVGAFATMLESEPQPITTATSVVSPPQSEQTKKKNKRKRKARSKQQDRHQQQTEKHAEPNEWADKCMYAELLEMNSEDPWTATDGLPDDLETGWVVVAPVPVGKRCLAISLNNNGTAPNTMLRSRALGKPLMARFPSSLPPNTVVDCILDSHWRDNGILHVLDVIKWKGQDIGDCETPFRFWWRDTRLAELPISHPPAPTSPKYQSGSVPSEYRFSYPTTLLPIPYHQNTSLASLSAVVLPLARSSRSVTVDVPVPTPTDVSMDIDGAVEGPSITRLPVTIYPDGMLLYVSEASYESGTSPLSSWVPIRSFNPGSELPPSNTEAPLDKFQRLVRQRMERKTGAVSIEVEIQVVCAPLITKS</sequence>
<evidence type="ECO:0000256" key="1">
    <source>
        <dbReference type="ARBA" id="ARBA00003975"/>
    </source>
</evidence>
<dbReference type="PANTHER" id="PTHR13403">
    <property type="entry name" value="SNURPORTIN1 RNUT1 PROTEIN RNA, U TRANSPORTER 1"/>
    <property type="match status" value="1"/>
</dbReference>
<gene>
    <name evidence="12" type="ORF">ARMGADRAFT_1158806</name>
</gene>
<dbReference type="STRING" id="47427.A0A2H3E7W1"/>
<evidence type="ECO:0000313" key="12">
    <source>
        <dbReference type="EMBL" id="PBL02235.1"/>
    </source>
</evidence>
<feature type="region of interest" description="Disordered" evidence="10">
    <location>
        <begin position="19"/>
        <end position="72"/>
    </location>
</feature>
<evidence type="ECO:0000256" key="8">
    <source>
        <dbReference type="ARBA" id="ARBA00022884"/>
    </source>
</evidence>
<feature type="domain" description="Snurportin-1 m3G cap-binding" evidence="11">
    <location>
        <begin position="166"/>
        <end position="271"/>
    </location>
</feature>
<feature type="region of interest" description="Disordered" evidence="10">
    <location>
        <begin position="88"/>
        <end position="142"/>
    </location>
</feature>
<dbReference type="GO" id="GO:0003723">
    <property type="term" value="F:RNA binding"/>
    <property type="evidence" value="ECO:0007669"/>
    <property type="project" value="UniProtKB-KW"/>
</dbReference>
<evidence type="ECO:0000256" key="10">
    <source>
        <dbReference type="SAM" id="MobiDB-lite"/>
    </source>
</evidence>
<dbReference type="Pfam" id="PF21974">
    <property type="entry name" value="SPN1_m3Gcap_bd"/>
    <property type="match status" value="1"/>
</dbReference>
<accession>A0A2H3E7W1</accession>
<dbReference type="InterPro" id="IPR017336">
    <property type="entry name" value="Snurportin-1"/>
</dbReference>
<keyword evidence="13" id="KW-1185">Reference proteome</keyword>
<keyword evidence="7" id="KW-0963">Cytoplasm</keyword>
<feature type="compositionally biased region" description="Basic and acidic residues" evidence="10">
    <location>
        <begin position="35"/>
        <end position="52"/>
    </location>
</feature>
<proteinExistence type="inferred from homology"/>
<comment type="similarity">
    <text evidence="4">Belongs to the snurportin family.</text>
</comment>
<evidence type="ECO:0000256" key="3">
    <source>
        <dbReference type="ARBA" id="ARBA00004496"/>
    </source>
</evidence>
<name>A0A2H3E7W1_ARMGA</name>
<evidence type="ECO:0000256" key="9">
    <source>
        <dbReference type="ARBA" id="ARBA00023242"/>
    </source>
</evidence>
<dbReference type="Proteomes" id="UP000217790">
    <property type="component" value="Unassembled WGS sequence"/>
</dbReference>
<reference evidence="13" key="1">
    <citation type="journal article" date="2017" name="Nat. Ecol. Evol.">
        <title>Genome expansion and lineage-specific genetic innovations in the forest pathogenic fungi Armillaria.</title>
        <authorList>
            <person name="Sipos G."/>
            <person name="Prasanna A.N."/>
            <person name="Walter M.C."/>
            <person name="O'Connor E."/>
            <person name="Balint B."/>
            <person name="Krizsan K."/>
            <person name="Kiss B."/>
            <person name="Hess J."/>
            <person name="Varga T."/>
            <person name="Slot J."/>
            <person name="Riley R."/>
            <person name="Boka B."/>
            <person name="Rigling D."/>
            <person name="Barry K."/>
            <person name="Lee J."/>
            <person name="Mihaltcheva S."/>
            <person name="LaButti K."/>
            <person name="Lipzen A."/>
            <person name="Waldron R."/>
            <person name="Moloney N.M."/>
            <person name="Sperisen C."/>
            <person name="Kredics L."/>
            <person name="Vagvoelgyi C."/>
            <person name="Patrignani A."/>
            <person name="Fitzpatrick D."/>
            <person name="Nagy I."/>
            <person name="Doyle S."/>
            <person name="Anderson J.B."/>
            <person name="Grigoriev I.V."/>
            <person name="Gueldener U."/>
            <person name="Muensterkoetter M."/>
            <person name="Nagy L.G."/>
        </authorList>
    </citation>
    <scope>NUCLEOTIDE SEQUENCE [LARGE SCALE GENOMIC DNA]</scope>
    <source>
        <strain evidence="13">Ar21-2</strain>
    </source>
</reference>
<keyword evidence="8" id="KW-0694">RNA-binding</keyword>
<feature type="compositionally biased region" description="Polar residues" evidence="10">
    <location>
        <begin position="20"/>
        <end position="31"/>
    </location>
</feature>
<dbReference type="Gene3D" id="3.30.470.30">
    <property type="entry name" value="DNA ligase/mRNA capping enzyme"/>
    <property type="match status" value="1"/>
</dbReference>
<feature type="compositionally biased region" description="Basic residues" evidence="10">
    <location>
        <begin position="113"/>
        <end position="123"/>
    </location>
</feature>
<feature type="compositionally biased region" description="Basic and acidic residues" evidence="10">
    <location>
        <begin position="124"/>
        <end position="142"/>
    </location>
</feature>
<dbReference type="InterPro" id="IPR047857">
    <property type="entry name" value="Snurportin1_C"/>
</dbReference>
<evidence type="ECO:0000256" key="5">
    <source>
        <dbReference type="ARBA" id="ARBA00016034"/>
    </source>
</evidence>
<dbReference type="PANTHER" id="PTHR13403:SF6">
    <property type="entry name" value="SNURPORTIN-1"/>
    <property type="match status" value="1"/>
</dbReference>
<dbReference type="OrthoDB" id="10003593at2759"/>
<comment type="function">
    <text evidence="1">Functions as an U snRNP-specific nuclear import adapter. Involved in the trimethylguanosine (m3G)-cap-dependent nuclear import of U snRNPs. Binds specifically to the terminal m3G-cap U snRNAs.</text>
</comment>
<dbReference type="GO" id="GO:0005634">
    <property type="term" value="C:nucleus"/>
    <property type="evidence" value="ECO:0007669"/>
    <property type="project" value="UniProtKB-SubCell"/>
</dbReference>
<protein>
    <recommendedName>
        <fullName evidence="5">Snurportin-1</fullName>
    </recommendedName>
</protein>
<comment type="subcellular location">
    <subcellularLocation>
        <location evidence="3">Cytoplasm</location>
    </subcellularLocation>
    <subcellularLocation>
        <location evidence="2">Nucleus</location>
    </subcellularLocation>
</comment>
<evidence type="ECO:0000256" key="7">
    <source>
        <dbReference type="ARBA" id="ARBA00022490"/>
    </source>
</evidence>
<dbReference type="OMA" id="FRLWWRD"/>
<evidence type="ECO:0000259" key="11">
    <source>
        <dbReference type="Pfam" id="PF21974"/>
    </source>
</evidence>
<dbReference type="GO" id="GO:0061015">
    <property type="term" value="P:snRNA import into nucleus"/>
    <property type="evidence" value="ECO:0007669"/>
    <property type="project" value="InterPro"/>
</dbReference>
<keyword evidence="6" id="KW-0813">Transport</keyword>
<evidence type="ECO:0000313" key="13">
    <source>
        <dbReference type="Proteomes" id="UP000217790"/>
    </source>
</evidence>
<evidence type="ECO:0000256" key="6">
    <source>
        <dbReference type="ARBA" id="ARBA00022448"/>
    </source>
</evidence>
<dbReference type="GO" id="GO:0005737">
    <property type="term" value="C:cytoplasm"/>
    <property type="evidence" value="ECO:0007669"/>
    <property type="project" value="UniProtKB-SubCell"/>
</dbReference>
<organism evidence="12 13">
    <name type="scientific">Armillaria gallica</name>
    <name type="common">Bulbous honey fungus</name>
    <name type="synonym">Armillaria bulbosa</name>
    <dbReference type="NCBI Taxonomy" id="47427"/>
    <lineage>
        <taxon>Eukaryota</taxon>
        <taxon>Fungi</taxon>
        <taxon>Dikarya</taxon>
        <taxon>Basidiomycota</taxon>
        <taxon>Agaricomycotina</taxon>
        <taxon>Agaricomycetes</taxon>
        <taxon>Agaricomycetidae</taxon>
        <taxon>Agaricales</taxon>
        <taxon>Marasmiineae</taxon>
        <taxon>Physalacriaceae</taxon>
        <taxon>Armillaria</taxon>
    </lineage>
</organism>